<dbReference type="PROSITE" id="PS51186">
    <property type="entry name" value="GNAT"/>
    <property type="match status" value="1"/>
</dbReference>
<dbReference type="InterPro" id="IPR051908">
    <property type="entry name" value="Ribosomal_N-acetyltransferase"/>
</dbReference>
<gene>
    <name evidence="2" type="ORF">D0Y50_12410</name>
</gene>
<dbReference type="PANTHER" id="PTHR43441:SF2">
    <property type="entry name" value="FAMILY ACETYLTRANSFERASE, PUTATIVE (AFU_ORTHOLOGUE AFUA_7G00850)-RELATED"/>
    <property type="match status" value="1"/>
</dbReference>
<dbReference type="Pfam" id="PF13302">
    <property type="entry name" value="Acetyltransf_3"/>
    <property type="match status" value="1"/>
</dbReference>
<dbReference type="GO" id="GO:1990189">
    <property type="term" value="F:protein N-terminal-serine acetyltransferase activity"/>
    <property type="evidence" value="ECO:0007669"/>
    <property type="project" value="TreeGrafter"/>
</dbReference>
<sequence>MTDLTTLAARLPVAHADYDQLTVARLSGRHTQALAEACVFAASHVKPWLGTALCPVTPAAVRKFIDDAEHKKDAGYGITYLMMDGQRCLGMGFINYIHPVHYTANLGFWIRPDACGKGLAVALCKSLTKLAFSQMQLHRLELFIEPANKASMKVAQKLGAQPEGLCRKRIFGRDAYLYALLAED</sequence>
<dbReference type="SUPFAM" id="SSF55729">
    <property type="entry name" value="Acyl-CoA N-acyltransferases (Nat)"/>
    <property type="match status" value="1"/>
</dbReference>
<name>A0A346NNH4_9ALTE</name>
<dbReference type="EMBL" id="CP031769">
    <property type="protein sequence ID" value="AXR07081.1"/>
    <property type="molecule type" value="Genomic_DNA"/>
</dbReference>
<proteinExistence type="predicted"/>
<evidence type="ECO:0000313" key="3">
    <source>
        <dbReference type="Proteomes" id="UP000262073"/>
    </source>
</evidence>
<feature type="domain" description="N-acetyltransferase" evidence="1">
    <location>
        <begin position="29"/>
        <end position="183"/>
    </location>
</feature>
<evidence type="ECO:0000313" key="2">
    <source>
        <dbReference type="EMBL" id="AXR07081.1"/>
    </source>
</evidence>
<dbReference type="InterPro" id="IPR016181">
    <property type="entry name" value="Acyl_CoA_acyltransferase"/>
</dbReference>
<organism evidence="2 3">
    <name type="scientific">Salinimonas sediminis</name>
    <dbReference type="NCBI Taxonomy" id="2303538"/>
    <lineage>
        <taxon>Bacteria</taxon>
        <taxon>Pseudomonadati</taxon>
        <taxon>Pseudomonadota</taxon>
        <taxon>Gammaproteobacteria</taxon>
        <taxon>Alteromonadales</taxon>
        <taxon>Alteromonadaceae</taxon>
        <taxon>Alteromonas/Salinimonas group</taxon>
        <taxon>Salinimonas</taxon>
    </lineage>
</organism>
<keyword evidence="3" id="KW-1185">Reference proteome</keyword>
<dbReference type="OrthoDB" id="5292292at2"/>
<accession>A0A346NNH4</accession>
<evidence type="ECO:0000259" key="1">
    <source>
        <dbReference type="PROSITE" id="PS51186"/>
    </source>
</evidence>
<dbReference type="Proteomes" id="UP000262073">
    <property type="component" value="Chromosome"/>
</dbReference>
<dbReference type="Gene3D" id="3.40.630.30">
    <property type="match status" value="1"/>
</dbReference>
<dbReference type="InterPro" id="IPR000182">
    <property type="entry name" value="GNAT_dom"/>
</dbReference>
<keyword evidence="2" id="KW-0808">Transferase</keyword>
<reference evidence="2 3" key="1">
    <citation type="submission" date="2018-08" db="EMBL/GenBank/DDBJ databases">
        <title>Salinimonas sediminis sp. nov., a piezophilic bacterium isolated from a deep-sea sediment sample from the New Britain Trench.</title>
        <authorList>
            <person name="Cao J."/>
        </authorList>
    </citation>
    <scope>NUCLEOTIDE SEQUENCE [LARGE SCALE GENOMIC DNA]</scope>
    <source>
        <strain evidence="2 3">N102</strain>
    </source>
</reference>
<protein>
    <submittedName>
        <fullName evidence="2">N-acetyltransferase</fullName>
    </submittedName>
</protein>
<dbReference type="GO" id="GO:0005737">
    <property type="term" value="C:cytoplasm"/>
    <property type="evidence" value="ECO:0007669"/>
    <property type="project" value="TreeGrafter"/>
</dbReference>
<dbReference type="KEGG" id="salm:D0Y50_12410"/>
<dbReference type="PANTHER" id="PTHR43441">
    <property type="entry name" value="RIBOSOMAL-PROTEIN-SERINE ACETYLTRANSFERASE"/>
    <property type="match status" value="1"/>
</dbReference>
<dbReference type="AlphaFoldDB" id="A0A346NNH4"/>
<dbReference type="GO" id="GO:0008999">
    <property type="term" value="F:protein-N-terminal-alanine acetyltransferase activity"/>
    <property type="evidence" value="ECO:0007669"/>
    <property type="project" value="TreeGrafter"/>
</dbReference>
<dbReference type="RefSeq" id="WP_108568295.1">
    <property type="nucleotide sequence ID" value="NZ_CP031769.1"/>
</dbReference>